<keyword evidence="2" id="KW-0560">Oxidoreductase</keyword>
<comment type="caution">
    <text evidence="7">The sequence shown here is derived from an EMBL/GenBank/DDBJ whole genome shotgun (WGS) entry which is preliminary data.</text>
</comment>
<dbReference type="GO" id="GO:0005507">
    <property type="term" value="F:copper ion binding"/>
    <property type="evidence" value="ECO:0007669"/>
    <property type="project" value="InterPro"/>
</dbReference>
<dbReference type="PANTHER" id="PTHR11709">
    <property type="entry name" value="MULTI-COPPER OXIDASE"/>
    <property type="match status" value="1"/>
</dbReference>
<feature type="compositionally biased region" description="Low complexity" evidence="4">
    <location>
        <begin position="55"/>
        <end position="67"/>
    </location>
</feature>
<keyword evidence="1" id="KW-0479">Metal-binding</keyword>
<evidence type="ECO:0000313" key="7">
    <source>
        <dbReference type="EMBL" id="TYL52920.1"/>
    </source>
</evidence>
<reference evidence="7 8" key="1">
    <citation type="submission" date="2019-08" db="EMBL/GenBank/DDBJ databases">
        <authorList>
            <person name="Hu J."/>
        </authorList>
    </citation>
    <scope>NUCLEOTIDE SEQUENCE [LARGE SCALE GENOMIC DNA]</scope>
    <source>
        <strain evidence="7 8">NEAU-184</strain>
    </source>
</reference>
<dbReference type="InterPro" id="IPR011706">
    <property type="entry name" value="Cu-oxidase_C"/>
</dbReference>
<dbReference type="PROSITE" id="PS51318">
    <property type="entry name" value="TAT"/>
    <property type="match status" value="1"/>
</dbReference>
<evidence type="ECO:0000256" key="1">
    <source>
        <dbReference type="ARBA" id="ARBA00022723"/>
    </source>
</evidence>
<sequence length="518" mass="53562">MPSRRDLLRCAVVGVAVTTALGAGALAWSSTLLGEYSVMDMGAGGGSDGGHDGHGSPAGSGASTASAGVGTGAVDVTALTADPDRAPDVRVELTARQGTIDVPGGRPVEGYTVNGTSPGPELRAHQGDLVEVTFVNESVDAGATLHWHGIDVPNSADGVAGITQDAVPVGGSYVYRFEATDAGTYWYHSHQVSHEQVVGGLLGAIVIEPAAVAPASTTASTDAAHAPVAVTDVTALLHVYGGQHTLNGAAGDERVDAAPGSTVRLRVINTDQGTASVWSDAPFRVVATDGHDVNAPAEVAGQRVLIPAGGRADVAVRAPARGELVRLHTGGARSVLIGDPRAPEASAPPVPQPSTTLDLLAYGARAALDFDPTRPDRSYDYVIARRFGIIDGRPGNFWTINGRMFPDVPMFDVREGDVVVMHLRNDSGDVHPMHLHGHHVVVLSRDGVAASGSPWLVDSLDVHPGESYDIAFVADNPGIWSDHCHTLPHAVDGLVAHVMYEGVTTPFTINGDAGNRPE</sequence>
<dbReference type="CDD" id="cd04202">
    <property type="entry name" value="CuRO_D2_2dMcoN_like"/>
    <property type="match status" value="1"/>
</dbReference>
<dbReference type="Pfam" id="PF07732">
    <property type="entry name" value="Cu-oxidase_3"/>
    <property type="match status" value="1"/>
</dbReference>
<evidence type="ECO:0000256" key="4">
    <source>
        <dbReference type="SAM" id="MobiDB-lite"/>
    </source>
</evidence>
<dbReference type="InterPro" id="IPR008972">
    <property type="entry name" value="Cupredoxin"/>
</dbReference>
<evidence type="ECO:0000256" key="3">
    <source>
        <dbReference type="ARBA" id="ARBA00023008"/>
    </source>
</evidence>
<gene>
    <name evidence="7" type="ORF">FYC51_04090</name>
</gene>
<evidence type="ECO:0000256" key="2">
    <source>
        <dbReference type="ARBA" id="ARBA00023002"/>
    </source>
</evidence>
<keyword evidence="8" id="KW-1185">Reference proteome</keyword>
<protein>
    <submittedName>
        <fullName evidence="7">Multicopper oxidase family protein</fullName>
    </submittedName>
</protein>
<dbReference type="InterPro" id="IPR002355">
    <property type="entry name" value="Cu_oxidase_Cu_BS"/>
</dbReference>
<evidence type="ECO:0000313" key="8">
    <source>
        <dbReference type="Proteomes" id="UP000325243"/>
    </source>
</evidence>
<dbReference type="InterPro" id="IPR011707">
    <property type="entry name" value="Cu-oxidase-like_N"/>
</dbReference>
<dbReference type="RefSeq" id="WP_148732383.1">
    <property type="nucleotide sequence ID" value="NZ_VSSB01000001.1"/>
</dbReference>
<dbReference type="GO" id="GO:0016491">
    <property type="term" value="F:oxidoreductase activity"/>
    <property type="evidence" value="ECO:0007669"/>
    <property type="project" value="UniProtKB-KW"/>
</dbReference>
<dbReference type="Pfam" id="PF07731">
    <property type="entry name" value="Cu-oxidase_2"/>
    <property type="match status" value="1"/>
</dbReference>
<dbReference type="InterPro" id="IPR006311">
    <property type="entry name" value="TAT_signal"/>
</dbReference>
<dbReference type="AlphaFoldDB" id="A0A5S4V8M5"/>
<dbReference type="SUPFAM" id="SSF49503">
    <property type="entry name" value="Cupredoxins"/>
    <property type="match status" value="3"/>
</dbReference>
<dbReference type="Proteomes" id="UP000325243">
    <property type="component" value="Unassembled WGS sequence"/>
</dbReference>
<dbReference type="InterPro" id="IPR045087">
    <property type="entry name" value="Cu-oxidase_fam"/>
</dbReference>
<proteinExistence type="predicted"/>
<name>A0A5S4V8M5_9MICO</name>
<dbReference type="PROSITE" id="PS00080">
    <property type="entry name" value="MULTICOPPER_OXIDASE2"/>
    <property type="match status" value="1"/>
</dbReference>
<feature type="domain" description="Plastocyanin-like" evidence="6">
    <location>
        <begin position="96"/>
        <end position="210"/>
    </location>
</feature>
<feature type="region of interest" description="Disordered" evidence="4">
    <location>
        <begin position="45"/>
        <end position="67"/>
    </location>
</feature>
<accession>A0A5S4V8M5</accession>
<dbReference type="EMBL" id="VSSB01000001">
    <property type="protein sequence ID" value="TYL52920.1"/>
    <property type="molecule type" value="Genomic_DNA"/>
</dbReference>
<evidence type="ECO:0000259" key="5">
    <source>
        <dbReference type="Pfam" id="PF07731"/>
    </source>
</evidence>
<dbReference type="PANTHER" id="PTHR11709:SF394">
    <property type="entry name" value="FI03373P-RELATED"/>
    <property type="match status" value="1"/>
</dbReference>
<evidence type="ECO:0000259" key="6">
    <source>
        <dbReference type="Pfam" id="PF07732"/>
    </source>
</evidence>
<organism evidence="7 8">
    <name type="scientific">Agromyces mariniharenae</name>
    <dbReference type="NCBI Taxonomy" id="2604423"/>
    <lineage>
        <taxon>Bacteria</taxon>
        <taxon>Bacillati</taxon>
        <taxon>Actinomycetota</taxon>
        <taxon>Actinomycetes</taxon>
        <taxon>Micrococcales</taxon>
        <taxon>Microbacteriaceae</taxon>
        <taxon>Agromyces</taxon>
    </lineage>
</organism>
<keyword evidence="3" id="KW-0186">Copper</keyword>
<dbReference type="Gene3D" id="2.60.40.420">
    <property type="entry name" value="Cupredoxins - blue copper proteins"/>
    <property type="match status" value="3"/>
</dbReference>
<feature type="domain" description="Plastocyanin-like" evidence="5">
    <location>
        <begin position="393"/>
        <end position="499"/>
    </location>
</feature>